<keyword evidence="3" id="KW-1185">Reference proteome</keyword>
<feature type="region of interest" description="Disordered" evidence="1">
    <location>
        <begin position="1"/>
        <end position="29"/>
    </location>
</feature>
<evidence type="ECO:0000313" key="2">
    <source>
        <dbReference type="EMBL" id="CCH31946.1"/>
    </source>
</evidence>
<gene>
    <name evidence="2" type="ordered locus">BN6_46670</name>
</gene>
<feature type="compositionally biased region" description="Polar residues" evidence="1">
    <location>
        <begin position="11"/>
        <end position="28"/>
    </location>
</feature>
<dbReference type="KEGG" id="sesp:BN6_46670"/>
<proteinExistence type="predicted"/>
<accession>K0K0Q6</accession>
<dbReference type="PATRIC" id="fig|1179773.3.peg.4677"/>
<evidence type="ECO:0000313" key="3">
    <source>
        <dbReference type="Proteomes" id="UP000006281"/>
    </source>
</evidence>
<dbReference type="AlphaFoldDB" id="K0K0Q6"/>
<dbReference type="RefSeq" id="WP_015102058.1">
    <property type="nucleotide sequence ID" value="NC_019673.1"/>
</dbReference>
<reference evidence="2 3" key="1">
    <citation type="journal article" date="2012" name="BMC Genomics">
        <title>Complete genome sequence of Saccharothrix espanaensis DSM 44229T and comparison to the other completely sequenced Pseudonocardiaceae.</title>
        <authorList>
            <person name="Strobel T."/>
            <person name="Al-Dilaimi A."/>
            <person name="Blom J."/>
            <person name="Gessner A."/>
            <person name="Kalinowski J."/>
            <person name="Luzhetska M."/>
            <person name="Puhler A."/>
            <person name="Szczepanowski R."/>
            <person name="Bechthold A."/>
            <person name="Ruckert C."/>
        </authorList>
    </citation>
    <scope>NUCLEOTIDE SEQUENCE [LARGE SCALE GENOMIC DNA]</scope>
    <source>
        <strain evidence="3">ATCC 51144 / DSM 44229 / JCM 9112 / NBRC 15066 / NRRL 15764</strain>
    </source>
</reference>
<dbReference type="EMBL" id="HE804045">
    <property type="protein sequence ID" value="CCH31946.1"/>
    <property type="molecule type" value="Genomic_DNA"/>
</dbReference>
<dbReference type="HOGENOM" id="CLU_2358031_0_0_11"/>
<evidence type="ECO:0000256" key="1">
    <source>
        <dbReference type="SAM" id="MobiDB-lite"/>
    </source>
</evidence>
<sequence length="96" mass="10346">MEGTDDEVVGESTTYVPESPGTRHTATTPAAPLQLGEGIVEGAQVAHEVSWKSGALAVRSMRTTLRTRWIWLRTVVSRHPSCAAISWADSRCGPRG</sequence>
<name>K0K0Q6_SACES</name>
<organism evidence="2 3">
    <name type="scientific">Saccharothrix espanaensis (strain ATCC 51144 / DSM 44229 / JCM 9112 / NBRC 15066 / NRRL 15764)</name>
    <dbReference type="NCBI Taxonomy" id="1179773"/>
    <lineage>
        <taxon>Bacteria</taxon>
        <taxon>Bacillati</taxon>
        <taxon>Actinomycetota</taxon>
        <taxon>Actinomycetes</taxon>
        <taxon>Pseudonocardiales</taxon>
        <taxon>Pseudonocardiaceae</taxon>
        <taxon>Saccharothrix</taxon>
    </lineage>
</organism>
<protein>
    <submittedName>
        <fullName evidence="2">Uncharacterized protein</fullName>
    </submittedName>
</protein>
<dbReference type="Proteomes" id="UP000006281">
    <property type="component" value="Chromosome"/>
</dbReference>